<organism evidence="5 6">
    <name type="scientific">Polytolypa hystricis (strain UAMH7299)</name>
    <dbReference type="NCBI Taxonomy" id="1447883"/>
    <lineage>
        <taxon>Eukaryota</taxon>
        <taxon>Fungi</taxon>
        <taxon>Dikarya</taxon>
        <taxon>Ascomycota</taxon>
        <taxon>Pezizomycotina</taxon>
        <taxon>Eurotiomycetes</taxon>
        <taxon>Eurotiomycetidae</taxon>
        <taxon>Onygenales</taxon>
        <taxon>Onygenales incertae sedis</taxon>
        <taxon>Polytolypa</taxon>
    </lineage>
</organism>
<protein>
    <recommendedName>
        <fullName evidence="7">RNA polymerase II Elongator complex associated protein Kti12</fullName>
    </recommendedName>
</protein>
<dbReference type="EMBL" id="PDNA01000029">
    <property type="protein sequence ID" value="PGH23084.1"/>
    <property type="molecule type" value="Genomic_DNA"/>
</dbReference>
<dbReference type="InterPro" id="IPR027417">
    <property type="entry name" value="P-loop_NTPase"/>
</dbReference>
<evidence type="ECO:0000256" key="2">
    <source>
        <dbReference type="ARBA" id="ARBA00022840"/>
    </source>
</evidence>
<evidence type="ECO:0000313" key="6">
    <source>
        <dbReference type="Proteomes" id="UP000224634"/>
    </source>
</evidence>
<gene>
    <name evidence="5" type="ORF">AJ80_02858</name>
</gene>
<evidence type="ECO:0000256" key="1">
    <source>
        <dbReference type="ARBA" id="ARBA00022741"/>
    </source>
</evidence>
<dbReference type="GO" id="GO:0005524">
    <property type="term" value="F:ATP binding"/>
    <property type="evidence" value="ECO:0007669"/>
    <property type="project" value="UniProtKB-KW"/>
</dbReference>
<dbReference type="STRING" id="1447883.A0A2B7YG76"/>
<evidence type="ECO:0000313" key="5">
    <source>
        <dbReference type="EMBL" id="PGH23084.1"/>
    </source>
</evidence>
<name>A0A2B7YG76_POLH7</name>
<comment type="similarity">
    <text evidence="3">Belongs to the KTI12 family.</text>
</comment>
<accession>A0A2B7YG76</accession>
<dbReference type="AlphaFoldDB" id="A0A2B7YG76"/>
<evidence type="ECO:0008006" key="7">
    <source>
        <dbReference type="Google" id="ProtNLM"/>
    </source>
</evidence>
<dbReference type="Pfam" id="PF08433">
    <property type="entry name" value="KTI12"/>
    <property type="match status" value="1"/>
</dbReference>
<evidence type="ECO:0000256" key="4">
    <source>
        <dbReference type="SAM" id="MobiDB-lite"/>
    </source>
</evidence>
<feature type="region of interest" description="Disordered" evidence="4">
    <location>
        <begin position="142"/>
        <end position="182"/>
    </location>
</feature>
<proteinExistence type="inferred from homology"/>
<dbReference type="SUPFAM" id="SSF52540">
    <property type="entry name" value="P-loop containing nucleoside triphosphate hydrolases"/>
    <property type="match status" value="1"/>
</dbReference>
<feature type="region of interest" description="Disordered" evidence="4">
    <location>
        <begin position="230"/>
        <end position="286"/>
    </location>
</feature>
<evidence type="ECO:0000256" key="3">
    <source>
        <dbReference type="ARBA" id="ARBA00025768"/>
    </source>
</evidence>
<dbReference type="Proteomes" id="UP000224634">
    <property type="component" value="Unassembled WGS sequence"/>
</dbReference>
<dbReference type="OrthoDB" id="9972657at2759"/>
<feature type="compositionally biased region" description="Low complexity" evidence="4">
    <location>
        <begin position="239"/>
        <end position="270"/>
    </location>
</feature>
<keyword evidence="2" id="KW-0067">ATP-binding</keyword>
<dbReference type="PANTHER" id="PTHR12435">
    <property type="match status" value="1"/>
</dbReference>
<comment type="caution">
    <text evidence="5">The sequence shown here is derived from an EMBL/GenBank/DDBJ whole genome shotgun (WGS) entry which is preliminary data.</text>
</comment>
<sequence>MLPSLTNTPLFHKLILLTGYPCSGLTHRARQLAKLLQDLQDSLPQKPRYKIQIVGSHDAAHPRTTYDAGKAEKQARAVVYARVKRALSKDTIVICDGMNYIKGWRYQVWCEGKAAATTSCVVHVGTPIGQCVANNEARLRKREQKQAESDNKGEEAEKPETGDVEQRRNPAEDDGEEPYPPDLLQNLIFRYEEPSTMSRWDKPLFTVPWEDPTPPVEDIWTALTGIPIPKTPLTKEDATQSTPTTTASSETTSTANTTTTITPSTTLRTPISRPKIIPHQATQLPPTTDPSALHALEKRTSEIISALRTFTLSHPSTSLSDDDNSATGLSIPVPSSNTPVFIPASTLAASPTDELAGAGGILALPRLQRLRRQWVGMNRVYLGGGGGRSREGISAGQSGDAFVRFLNAEFEGLNA</sequence>
<keyword evidence="1" id="KW-0547">Nucleotide-binding</keyword>
<keyword evidence="6" id="KW-1185">Reference proteome</keyword>
<feature type="compositionally biased region" description="Basic and acidic residues" evidence="4">
    <location>
        <begin position="144"/>
        <end position="171"/>
    </location>
</feature>
<dbReference type="Gene3D" id="3.40.50.300">
    <property type="entry name" value="P-loop containing nucleotide triphosphate hydrolases"/>
    <property type="match status" value="1"/>
</dbReference>
<reference evidence="5 6" key="1">
    <citation type="submission" date="2017-10" db="EMBL/GenBank/DDBJ databases">
        <title>Comparative genomics in systemic dimorphic fungi from Ajellomycetaceae.</title>
        <authorList>
            <person name="Munoz J.F."/>
            <person name="Mcewen J.G."/>
            <person name="Clay O.K."/>
            <person name="Cuomo C.A."/>
        </authorList>
    </citation>
    <scope>NUCLEOTIDE SEQUENCE [LARGE SCALE GENOMIC DNA]</scope>
    <source>
        <strain evidence="5 6">UAMH7299</strain>
    </source>
</reference>
<dbReference type="InterPro" id="IPR013641">
    <property type="entry name" value="KTI12/PSTK"/>
</dbReference>